<evidence type="ECO:0000313" key="3">
    <source>
        <dbReference type="Proteomes" id="UP001500456"/>
    </source>
</evidence>
<dbReference type="RefSeq" id="WP_345567165.1">
    <property type="nucleotide sequence ID" value="NZ_BAAAZX010000017.1"/>
</dbReference>
<keyword evidence="3" id="KW-1185">Reference proteome</keyword>
<name>A0ABP7SBF9_9ACTN</name>
<evidence type="ECO:0000313" key="2">
    <source>
        <dbReference type="EMBL" id="GAA4009244.1"/>
    </source>
</evidence>
<protein>
    <submittedName>
        <fullName evidence="2">Enoyl-CoA hydratase/isomerase family protein</fullName>
    </submittedName>
</protein>
<dbReference type="InterPro" id="IPR029045">
    <property type="entry name" value="ClpP/crotonase-like_dom_sf"/>
</dbReference>
<accession>A0ABP7SBF9</accession>
<dbReference type="Pfam" id="PF00378">
    <property type="entry name" value="ECH_1"/>
    <property type="match status" value="1"/>
</dbReference>
<reference evidence="3" key="1">
    <citation type="journal article" date="2019" name="Int. J. Syst. Evol. Microbiol.">
        <title>The Global Catalogue of Microorganisms (GCM) 10K type strain sequencing project: providing services to taxonomists for standard genome sequencing and annotation.</title>
        <authorList>
            <consortium name="The Broad Institute Genomics Platform"/>
            <consortium name="The Broad Institute Genome Sequencing Center for Infectious Disease"/>
            <person name="Wu L."/>
            <person name="Ma J."/>
        </authorList>
    </citation>
    <scope>NUCLEOTIDE SEQUENCE [LARGE SCALE GENOMIC DNA]</scope>
    <source>
        <strain evidence="3">JCM 16924</strain>
    </source>
</reference>
<sequence length="346" mass="36922">MDIDEGLMLRPDGRPGNPVRYLDLDDWHRADPSTVAAAAARVADSLSPTVGMATRRPPDRLLPLLDALTLTLAAPGVEADAADARQLVSVEDPRKAFEELADIVERHPGASIALGQLLRQTPSLGTLQGLAAEAAAYSMLLGGTEFAAWLAGRGTARPAETDLPLVRVRRDGGKLSVLLDRPERRNAISFRMREELFEALEIAALDDTIDEVELAGAGPVFCSGGDLAEFGTATDLVAAYLVRLERAPWRLIDRMRERVTVRVHGAAVGAGIEMAAFAGRVVASPDAFFLLPEVAMGLVPGAGGTVSVPRRIGRWRAAWMMLSGARVDAATALRWGLVDEVEGHDG</sequence>
<gene>
    <name evidence="2" type="ORF">GCM10022232_57510</name>
</gene>
<dbReference type="SUPFAM" id="SSF52096">
    <property type="entry name" value="ClpP/crotonase"/>
    <property type="match status" value="1"/>
</dbReference>
<organism evidence="2 3">
    <name type="scientific">Streptomyces plumbiresistens</name>
    <dbReference type="NCBI Taxonomy" id="511811"/>
    <lineage>
        <taxon>Bacteria</taxon>
        <taxon>Bacillati</taxon>
        <taxon>Actinomycetota</taxon>
        <taxon>Actinomycetes</taxon>
        <taxon>Kitasatosporales</taxon>
        <taxon>Streptomycetaceae</taxon>
        <taxon>Streptomyces</taxon>
    </lineage>
</organism>
<dbReference type="PANTHER" id="PTHR43802:SF1">
    <property type="entry name" value="IP11341P-RELATED"/>
    <property type="match status" value="1"/>
</dbReference>
<dbReference type="InterPro" id="IPR001753">
    <property type="entry name" value="Enoyl-CoA_hydra/iso"/>
</dbReference>
<dbReference type="Gene3D" id="3.90.226.10">
    <property type="entry name" value="2-enoyl-CoA Hydratase, Chain A, domain 1"/>
    <property type="match status" value="1"/>
</dbReference>
<comment type="similarity">
    <text evidence="1">Belongs to the enoyl-CoA hydratase/isomerase family.</text>
</comment>
<dbReference type="EMBL" id="BAAAZX010000017">
    <property type="protein sequence ID" value="GAA4009244.1"/>
    <property type="molecule type" value="Genomic_DNA"/>
</dbReference>
<evidence type="ECO:0000256" key="1">
    <source>
        <dbReference type="ARBA" id="ARBA00005254"/>
    </source>
</evidence>
<dbReference type="Proteomes" id="UP001500456">
    <property type="component" value="Unassembled WGS sequence"/>
</dbReference>
<dbReference type="PANTHER" id="PTHR43802">
    <property type="entry name" value="ENOYL-COA HYDRATASE"/>
    <property type="match status" value="1"/>
</dbReference>
<proteinExistence type="inferred from homology"/>
<dbReference type="CDD" id="cd06558">
    <property type="entry name" value="crotonase-like"/>
    <property type="match status" value="1"/>
</dbReference>
<comment type="caution">
    <text evidence="2">The sequence shown here is derived from an EMBL/GenBank/DDBJ whole genome shotgun (WGS) entry which is preliminary data.</text>
</comment>